<dbReference type="EMBL" id="CAXKWB010011689">
    <property type="protein sequence ID" value="CAL4102195.1"/>
    <property type="molecule type" value="Genomic_DNA"/>
</dbReference>
<accession>A0AAV2QZ16</accession>
<sequence>MFEFCEKNIRGIRFVYITASQVTETKSFLKTRFLNAFTISGSRNFNQFDPLDNLRIATKRCSEDDEIALIHNFGSNAIEAEIDVLPFKHACCMYEHLWWIGMMQDIKREEADIAVKFMHPHGPSASFKWPSRDAAFPMYHLQILVEHTIYQKAMSIK</sequence>
<reference evidence="1 2" key="1">
    <citation type="submission" date="2024-05" db="EMBL/GenBank/DDBJ databases">
        <authorList>
            <person name="Wallberg A."/>
        </authorList>
    </citation>
    <scope>NUCLEOTIDE SEQUENCE [LARGE SCALE GENOMIC DNA]</scope>
</reference>
<evidence type="ECO:0000313" key="2">
    <source>
        <dbReference type="Proteomes" id="UP001497623"/>
    </source>
</evidence>
<dbReference type="AlphaFoldDB" id="A0AAV2QZ16"/>
<evidence type="ECO:0000313" key="1">
    <source>
        <dbReference type="EMBL" id="CAL4102195.1"/>
    </source>
</evidence>
<protein>
    <submittedName>
        <fullName evidence="1">Uncharacterized protein</fullName>
    </submittedName>
</protein>
<keyword evidence="2" id="KW-1185">Reference proteome</keyword>
<gene>
    <name evidence="1" type="ORF">MNOR_LOCUS17200</name>
</gene>
<proteinExistence type="predicted"/>
<comment type="caution">
    <text evidence="1">The sequence shown here is derived from an EMBL/GenBank/DDBJ whole genome shotgun (WGS) entry which is preliminary data.</text>
</comment>
<dbReference type="Proteomes" id="UP001497623">
    <property type="component" value="Unassembled WGS sequence"/>
</dbReference>
<name>A0AAV2QZ16_MEGNR</name>
<organism evidence="1 2">
    <name type="scientific">Meganyctiphanes norvegica</name>
    <name type="common">Northern krill</name>
    <name type="synonym">Thysanopoda norvegica</name>
    <dbReference type="NCBI Taxonomy" id="48144"/>
    <lineage>
        <taxon>Eukaryota</taxon>
        <taxon>Metazoa</taxon>
        <taxon>Ecdysozoa</taxon>
        <taxon>Arthropoda</taxon>
        <taxon>Crustacea</taxon>
        <taxon>Multicrustacea</taxon>
        <taxon>Malacostraca</taxon>
        <taxon>Eumalacostraca</taxon>
        <taxon>Eucarida</taxon>
        <taxon>Euphausiacea</taxon>
        <taxon>Euphausiidae</taxon>
        <taxon>Meganyctiphanes</taxon>
    </lineage>
</organism>